<name>A0A0N5AE66_9BILA</name>
<evidence type="ECO:0000313" key="9">
    <source>
        <dbReference type="Proteomes" id="UP000046393"/>
    </source>
</evidence>
<keyword evidence="2" id="KW-0677">Repeat</keyword>
<keyword evidence="9" id="KW-1185">Reference proteome</keyword>
<evidence type="ECO:0000313" key="10">
    <source>
        <dbReference type="WBParaSite" id="SMUV_0000251101-mRNA-1"/>
    </source>
</evidence>
<dbReference type="InterPro" id="IPR017937">
    <property type="entry name" value="Thioredoxin_CS"/>
</dbReference>
<evidence type="ECO:0000256" key="7">
    <source>
        <dbReference type="SAM" id="Phobius"/>
    </source>
</evidence>
<dbReference type="WBParaSite" id="SMUV_0000251101-mRNA-1">
    <property type="protein sequence ID" value="SMUV_0000251101-mRNA-1"/>
    <property type="gene ID" value="SMUV_0000251101"/>
</dbReference>
<dbReference type="InterPro" id="IPR012336">
    <property type="entry name" value="Thioredoxin-like_fold"/>
</dbReference>
<evidence type="ECO:0000259" key="8">
    <source>
        <dbReference type="Pfam" id="PF13905"/>
    </source>
</evidence>
<evidence type="ECO:0000256" key="5">
    <source>
        <dbReference type="ARBA" id="ARBA00047388"/>
    </source>
</evidence>
<dbReference type="InterPro" id="IPR036249">
    <property type="entry name" value="Thioredoxin-like_sf"/>
</dbReference>
<proteinExistence type="predicted"/>
<dbReference type="AlphaFoldDB" id="A0A0N5AE66"/>
<dbReference type="Proteomes" id="UP000046393">
    <property type="component" value="Unplaced"/>
</dbReference>
<keyword evidence="7" id="KW-0472">Membrane</keyword>
<comment type="catalytic activity">
    <reaction evidence="5">
        <text>[protein]-dithiol + NAD(+) = [protein]-disulfide + NADH + H(+)</text>
        <dbReference type="Rhea" id="RHEA:18749"/>
        <dbReference type="Rhea" id="RHEA-COMP:10593"/>
        <dbReference type="Rhea" id="RHEA-COMP:10594"/>
        <dbReference type="ChEBI" id="CHEBI:15378"/>
        <dbReference type="ChEBI" id="CHEBI:29950"/>
        <dbReference type="ChEBI" id="CHEBI:50058"/>
        <dbReference type="ChEBI" id="CHEBI:57540"/>
        <dbReference type="ChEBI" id="CHEBI:57945"/>
        <dbReference type="EC" id="1.8.1.8"/>
    </reaction>
</comment>
<evidence type="ECO:0000256" key="1">
    <source>
        <dbReference type="ARBA" id="ARBA00012612"/>
    </source>
</evidence>
<protein>
    <recommendedName>
        <fullName evidence="1">protein-disulfide reductase</fullName>
        <ecNumber evidence="1">1.8.1.8</ecNumber>
    </recommendedName>
</protein>
<dbReference type="PANTHER" id="PTHR13871">
    <property type="entry name" value="THIOREDOXIN"/>
    <property type="match status" value="1"/>
</dbReference>
<dbReference type="GO" id="GO:0047134">
    <property type="term" value="F:protein-disulfide reductase [NAD(P)H] activity"/>
    <property type="evidence" value="ECO:0007669"/>
    <property type="project" value="UniProtKB-EC"/>
</dbReference>
<dbReference type="STRING" id="451379.A0A0N5AE66"/>
<dbReference type="PANTHER" id="PTHR13871:SF18">
    <property type="entry name" value="THIOREDOXIN DOMAIN-CONTAINING PROTEIN"/>
    <property type="match status" value="1"/>
</dbReference>
<dbReference type="PROSITE" id="PS00194">
    <property type="entry name" value="THIOREDOXIN_1"/>
    <property type="match status" value="1"/>
</dbReference>
<dbReference type="Pfam" id="PF13905">
    <property type="entry name" value="Thioredoxin_8"/>
    <property type="match status" value="1"/>
</dbReference>
<dbReference type="InterPro" id="IPR052259">
    <property type="entry name" value="Nucleoredoxin-like"/>
</dbReference>
<accession>A0A0N5AE66</accession>
<keyword evidence="3" id="KW-0560">Oxidoreductase</keyword>
<organism evidence="9 10">
    <name type="scientific">Syphacia muris</name>
    <dbReference type="NCBI Taxonomy" id="451379"/>
    <lineage>
        <taxon>Eukaryota</taxon>
        <taxon>Metazoa</taxon>
        <taxon>Ecdysozoa</taxon>
        <taxon>Nematoda</taxon>
        <taxon>Chromadorea</taxon>
        <taxon>Rhabditida</taxon>
        <taxon>Spirurina</taxon>
        <taxon>Oxyuridomorpha</taxon>
        <taxon>Oxyuroidea</taxon>
        <taxon>Oxyuridae</taxon>
        <taxon>Syphacia</taxon>
    </lineage>
</organism>
<evidence type="ECO:0000256" key="4">
    <source>
        <dbReference type="ARBA" id="ARBA00023027"/>
    </source>
</evidence>
<dbReference type="SUPFAM" id="SSF52833">
    <property type="entry name" value="Thioredoxin-like"/>
    <property type="match status" value="1"/>
</dbReference>
<dbReference type="EC" id="1.8.1.8" evidence="1"/>
<dbReference type="Gene3D" id="3.40.30.10">
    <property type="entry name" value="Glutaredoxin"/>
    <property type="match status" value="1"/>
</dbReference>
<reference evidence="10" key="1">
    <citation type="submission" date="2017-02" db="UniProtKB">
        <authorList>
            <consortium name="WormBaseParasite"/>
        </authorList>
    </citation>
    <scope>IDENTIFICATION</scope>
</reference>
<sequence>MTTVKLFRSCRPVLNLALRNYAAGSDFLKDVPLRNKSGEVFASLIKSLLFCTCILVFKAILLYFSAGWCGHCRLFTPKLKVIFVFFWNFVSGKAENVEIIWISRDKSSEDLVKYYQKAMPEIPYVPFGDPHVRDFLKKYKLKGLPSLILVNSEGEAVDNDVKTRIEVSAFFSIYIKSMSQCL</sequence>
<evidence type="ECO:0000256" key="6">
    <source>
        <dbReference type="ARBA" id="ARBA00047804"/>
    </source>
</evidence>
<feature type="transmembrane region" description="Helical" evidence="7">
    <location>
        <begin position="40"/>
        <end position="64"/>
    </location>
</feature>
<feature type="domain" description="Thioredoxin-like fold" evidence="8">
    <location>
        <begin position="58"/>
        <end position="155"/>
    </location>
</feature>
<keyword evidence="4" id="KW-0520">NAD</keyword>
<keyword evidence="7" id="KW-0812">Transmembrane</keyword>
<comment type="catalytic activity">
    <reaction evidence="6">
        <text>[protein]-dithiol + NADP(+) = [protein]-disulfide + NADPH + H(+)</text>
        <dbReference type="Rhea" id="RHEA:18753"/>
        <dbReference type="Rhea" id="RHEA-COMP:10593"/>
        <dbReference type="Rhea" id="RHEA-COMP:10594"/>
        <dbReference type="ChEBI" id="CHEBI:15378"/>
        <dbReference type="ChEBI" id="CHEBI:29950"/>
        <dbReference type="ChEBI" id="CHEBI:50058"/>
        <dbReference type="ChEBI" id="CHEBI:57783"/>
        <dbReference type="ChEBI" id="CHEBI:58349"/>
        <dbReference type="EC" id="1.8.1.8"/>
    </reaction>
</comment>
<evidence type="ECO:0000256" key="3">
    <source>
        <dbReference type="ARBA" id="ARBA00023002"/>
    </source>
</evidence>
<keyword evidence="7" id="KW-1133">Transmembrane helix</keyword>
<evidence type="ECO:0000256" key="2">
    <source>
        <dbReference type="ARBA" id="ARBA00022737"/>
    </source>
</evidence>